<dbReference type="SUPFAM" id="SSF56436">
    <property type="entry name" value="C-type lectin-like"/>
    <property type="match status" value="1"/>
</dbReference>
<dbReference type="PANTHER" id="PTHR45784">
    <property type="entry name" value="C-TYPE LECTIN DOMAIN FAMILY 20 MEMBER A-RELATED"/>
    <property type="match status" value="1"/>
</dbReference>
<dbReference type="InterPro" id="IPR016187">
    <property type="entry name" value="CTDL_fold"/>
</dbReference>
<dbReference type="PANTHER" id="PTHR45784:SF3">
    <property type="entry name" value="C-TYPE LECTIN DOMAIN FAMILY 4 MEMBER K-LIKE-RELATED"/>
    <property type="match status" value="1"/>
</dbReference>
<reference evidence="2 3" key="1">
    <citation type="submission" date="2017-12" db="EMBL/GenBank/DDBJ databases">
        <title>Integrating genomic resources of turbot (Scophthalmus maximus) in depth evaluation of genetic and physical mapping variation across individuals.</title>
        <authorList>
            <person name="Martinez P."/>
        </authorList>
    </citation>
    <scope>NUCLEOTIDE SEQUENCE [LARGE SCALE GENOMIC DNA]</scope>
</reference>
<dbReference type="Pfam" id="PF00059">
    <property type="entry name" value="Lectin_C"/>
    <property type="match status" value="1"/>
</dbReference>
<dbReference type="STRING" id="52904.ENSSMAP00000000436"/>
<dbReference type="Proteomes" id="UP000246464">
    <property type="component" value="Chromosome 1"/>
</dbReference>
<evidence type="ECO:0000313" key="3">
    <source>
        <dbReference type="Proteomes" id="UP000246464"/>
    </source>
</evidence>
<keyword evidence="2" id="KW-0675">Receptor</keyword>
<evidence type="ECO:0000259" key="1">
    <source>
        <dbReference type="PROSITE" id="PS50041"/>
    </source>
</evidence>
<feature type="domain" description="C-type lectin" evidence="1">
    <location>
        <begin position="1"/>
        <end position="73"/>
    </location>
</feature>
<dbReference type="CDD" id="cd00037">
    <property type="entry name" value="CLECT"/>
    <property type="match status" value="1"/>
</dbReference>
<sequence>MSYCREHHHDLVHITTNNIQEQVAERAKNATSAHVWLGLRYTCKFNFWFWTKSNSGCYQNWAPGQGSERTYDCGVTGAIEATGRQQPPEYRPRFRMPAALTDLTFAGSYMEDRAHRRSPSSPHLKHMEHL</sequence>
<dbReference type="InterPro" id="IPR016186">
    <property type="entry name" value="C-type_lectin-like/link_sf"/>
</dbReference>
<keyword evidence="3" id="KW-1185">Reference proteome</keyword>
<organism evidence="2 3">
    <name type="scientific">Scophthalmus maximus</name>
    <name type="common">Turbot</name>
    <name type="synonym">Psetta maxima</name>
    <dbReference type="NCBI Taxonomy" id="52904"/>
    <lineage>
        <taxon>Eukaryota</taxon>
        <taxon>Metazoa</taxon>
        <taxon>Chordata</taxon>
        <taxon>Craniata</taxon>
        <taxon>Vertebrata</taxon>
        <taxon>Euteleostomi</taxon>
        <taxon>Actinopterygii</taxon>
        <taxon>Neopterygii</taxon>
        <taxon>Teleostei</taxon>
        <taxon>Neoteleostei</taxon>
        <taxon>Acanthomorphata</taxon>
        <taxon>Carangaria</taxon>
        <taxon>Pleuronectiformes</taxon>
        <taxon>Pleuronectoidei</taxon>
        <taxon>Scophthalmidae</taxon>
        <taxon>Scophthalmus</taxon>
    </lineage>
</organism>
<dbReference type="Gene3D" id="3.10.100.10">
    <property type="entry name" value="Mannose-Binding Protein A, subunit A"/>
    <property type="match status" value="1"/>
</dbReference>
<name>A0A2U9AYJ2_SCOMX</name>
<dbReference type="InterPro" id="IPR001304">
    <property type="entry name" value="C-type_lectin-like"/>
</dbReference>
<gene>
    <name evidence="2" type="ORF">SMAX5B_012095</name>
</gene>
<protein>
    <submittedName>
        <fullName evidence="2">Putative macrophage mannose receptor 1-like</fullName>
    </submittedName>
</protein>
<evidence type="ECO:0000313" key="2">
    <source>
        <dbReference type="EMBL" id="AWO96759.1"/>
    </source>
</evidence>
<proteinExistence type="predicted"/>
<dbReference type="EMBL" id="CP026243">
    <property type="protein sequence ID" value="AWO96759.1"/>
    <property type="molecule type" value="Genomic_DNA"/>
</dbReference>
<accession>A0A2U9AYJ2</accession>
<dbReference type="PROSITE" id="PS50041">
    <property type="entry name" value="C_TYPE_LECTIN_2"/>
    <property type="match status" value="1"/>
</dbReference>
<dbReference type="AlphaFoldDB" id="A0A2U9AYJ2"/>